<gene>
    <name evidence="9 14" type="primary">secD</name>
    <name evidence="14" type="ORF">NOR51B_912</name>
</gene>
<keyword evidence="3 9" id="KW-1003">Cell membrane</keyword>
<keyword evidence="2 9" id="KW-0813">Transport</keyword>
<keyword evidence="6 9" id="KW-1133">Transmembrane helix</keyword>
<keyword evidence="15" id="KW-1185">Reference proteome</keyword>
<dbReference type="InterPro" id="IPR022813">
    <property type="entry name" value="SecD/SecF_arch_bac"/>
</dbReference>
<evidence type="ECO:0000256" key="4">
    <source>
        <dbReference type="ARBA" id="ARBA00022692"/>
    </source>
</evidence>
<evidence type="ECO:0000259" key="10">
    <source>
        <dbReference type="Pfam" id="PF02355"/>
    </source>
</evidence>
<evidence type="ECO:0000259" key="12">
    <source>
        <dbReference type="Pfam" id="PF21760"/>
    </source>
</evidence>
<evidence type="ECO:0000259" key="13">
    <source>
        <dbReference type="Pfam" id="PF22599"/>
    </source>
</evidence>
<dbReference type="PANTHER" id="PTHR30081">
    <property type="entry name" value="PROTEIN-EXPORT MEMBRANE PROTEIN SEC"/>
    <property type="match status" value="1"/>
</dbReference>
<evidence type="ECO:0000256" key="3">
    <source>
        <dbReference type="ARBA" id="ARBA00022475"/>
    </source>
</evidence>
<sequence>MLNKYSLWKYLLILTVVVTGFYYAAPNLYTPDPALQIAPSSSSVQLDAALLSKAENALDEAGINYFGEELQNSGKSALIRLASAEQQLRAQAILSRALGDFFVVALNLAPTTPEWLMSGGAEPMKLGLDLSGGVHFQLEVDVDAATERRLAMYESGVKRQLREERIRGLVTLDGTDLEMKFRSEADREAARAATADLYPELFLDRTEEGDSWNLTASVTEQTLSEVVDYAVSQNLTTLRNRVNELGVSEPLVQRRGANRIVVELPGIQDTAEAKRILGKVANLEFRLVAETNAPITERQRFEYRSADRAGIYEWLERDLIISGERVSGANAGFDQNNQPNVSISLDGEGGMLMSRATRDNIKRRMGVLFIERKYRTRYEMDENGDEKIVKIPYDEKKLLTAPVIQSALGAQFQITGLDSTAEASELALMLRAGALAAPITFVEERTVGPSLGAENIRLGVKSVQMGLTLVVIFMLLYYRVFGIAAVIGLSVNLVLLVAVMSLMGATLTLPGIAGIVLTVGMAVDANVLIFARIREELANRASPQMAIHAGFERAVATILDANITTLIVAVILYAVGTGPIKGFAVTLSVGILTSMFTAILGTRAIINLIYGGRRVDKLSIGPLPKSRQTSDDARGEPA</sequence>
<feature type="transmembrane region" description="Helical" evidence="9">
    <location>
        <begin position="587"/>
        <end position="610"/>
    </location>
</feature>
<organism evidence="14 15">
    <name type="scientific">Luminiphilus syltensis NOR5-1B</name>
    <dbReference type="NCBI Taxonomy" id="565045"/>
    <lineage>
        <taxon>Bacteria</taxon>
        <taxon>Pseudomonadati</taxon>
        <taxon>Pseudomonadota</taxon>
        <taxon>Gammaproteobacteria</taxon>
        <taxon>Cellvibrionales</taxon>
        <taxon>Halieaceae</taxon>
        <taxon>Luminiphilus</taxon>
    </lineage>
</organism>
<feature type="domain" description="Protein translocase subunit SecDF P1" evidence="12">
    <location>
        <begin position="231"/>
        <end position="289"/>
    </location>
</feature>
<comment type="caution">
    <text evidence="9">Lacks conserved residue(s) required for the propagation of feature annotation.</text>
</comment>
<dbReference type="OrthoDB" id="9805019at2"/>
<dbReference type="GO" id="GO:0005886">
    <property type="term" value="C:plasma membrane"/>
    <property type="evidence" value="ECO:0007669"/>
    <property type="project" value="UniProtKB-SubCell"/>
</dbReference>
<comment type="similarity">
    <text evidence="9">Belongs to the SecD/SecF family. SecD subfamily.</text>
</comment>
<dbReference type="Pfam" id="PF07549">
    <property type="entry name" value="Sec_GG"/>
    <property type="match status" value="1"/>
</dbReference>
<dbReference type="Gene3D" id="3.30.70.3400">
    <property type="match status" value="1"/>
</dbReference>
<dbReference type="InterPro" id="IPR048631">
    <property type="entry name" value="SecD_1st"/>
</dbReference>
<comment type="subunit">
    <text evidence="9">Forms a complex with SecF. Part of the essential Sec protein translocation apparatus which comprises SecA, SecYEG and auxiliary proteins SecDF-YajC and YidC.</text>
</comment>
<evidence type="ECO:0000256" key="9">
    <source>
        <dbReference type="HAMAP-Rule" id="MF_01463"/>
    </source>
</evidence>
<dbReference type="SUPFAM" id="SSF82866">
    <property type="entry name" value="Multidrug efflux transporter AcrB transmembrane domain"/>
    <property type="match status" value="1"/>
</dbReference>
<evidence type="ECO:0000256" key="5">
    <source>
        <dbReference type="ARBA" id="ARBA00022927"/>
    </source>
</evidence>
<feature type="domain" description="Protein export membrane protein SecD/SecF C-terminal" evidence="10">
    <location>
        <begin position="440"/>
        <end position="606"/>
    </location>
</feature>
<dbReference type="InterPro" id="IPR048634">
    <property type="entry name" value="SecD_SecF_C"/>
</dbReference>
<name>B8KXG6_9GAMM</name>
<dbReference type="FunFam" id="1.20.1640.10:FF:000004">
    <property type="entry name" value="Protein translocase subunit SecD"/>
    <property type="match status" value="1"/>
</dbReference>
<feature type="transmembrane region" description="Helical" evidence="9">
    <location>
        <begin position="554"/>
        <end position="575"/>
    </location>
</feature>
<evidence type="ECO:0000256" key="2">
    <source>
        <dbReference type="ARBA" id="ARBA00022448"/>
    </source>
</evidence>
<keyword evidence="7 9" id="KW-0811">Translocation</keyword>
<dbReference type="PANTHER" id="PTHR30081:SF1">
    <property type="entry name" value="PROTEIN TRANSLOCASE SUBUNIT SECD"/>
    <property type="match status" value="1"/>
</dbReference>
<evidence type="ECO:0000259" key="11">
    <source>
        <dbReference type="Pfam" id="PF13721"/>
    </source>
</evidence>
<dbReference type="GO" id="GO:0065002">
    <property type="term" value="P:intracellular protein transmembrane transport"/>
    <property type="evidence" value="ECO:0007669"/>
    <property type="project" value="UniProtKB-UniRule"/>
</dbReference>
<comment type="subcellular location">
    <subcellularLocation>
        <location evidence="1 9">Cell membrane</location>
        <topology evidence="1 9">Multi-pass membrane protein</topology>
    </subcellularLocation>
</comment>
<feature type="transmembrane region" description="Helical" evidence="9">
    <location>
        <begin position="485"/>
        <end position="505"/>
    </location>
</feature>
<keyword evidence="8 9" id="KW-0472">Membrane</keyword>
<dbReference type="InterPro" id="IPR001036">
    <property type="entry name" value="Acrflvin-R"/>
</dbReference>
<dbReference type="eggNOG" id="COG0342">
    <property type="taxonomic scope" value="Bacteria"/>
</dbReference>
<dbReference type="GO" id="GO:0015450">
    <property type="term" value="F:protein-transporting ATPase activity"/>
    <property type="evidence" value="ECO:0007669"/>
    <property type="project" value="InterPro"/>
</dbReference>
<dbReference type="Pfam" id="PF21760">
    <property type="entry name" value="SecD_1st"/>
    <property type="match status" value="1"/>
</dbReference>
<dbReference type="HAMAP" id="MF_01463_B">
    <property type="entry name" value="SecD_B"/>
    <property type="match status" value="1"/>
</dbReference>
<feature type="domain" description="SecDF P1 head subdomain" evidence="13">
    <location>
        <begin position="309"/>
        <end position="437"/>
    </location>
</feature>
<keyword evidence="5 9" id="KW-0653">Protein transport</keyword>
<dbReference type="InterPro" id="IPR005791">
    <property type="entry name" value="SecD"/>
</dbReference>
<evidence type="ECO:0000313" key="15">
    <source>
        <dbReference type="Proteomes" id="UP000004699"/>
    </source>
</evidence>
<dbReference type="Pfam" id="PF22599">
    <property type="entry name" value="SecDF_P1_head"/>
    <property type="match status" value="1"/>
</dbReference>
<dbReference type="STRING" id="565045.NOR51B_912"/>
<dbReference type="EMBL" id="DS999411">
    <property type="protein sequence ID" value="EED34972.1"/>
    <property type="molecule type" value="Genomic_DNA"/>
</dbReference>
<dbReference type="PRINTS" id="PR00702">
    <property type="entry name" value="ACRIFLAVINRP"/>
</dbReference>
<dbReference type="GO" id="GO:0006605">
    <property type="term" value="P:protein targeting"/>
    <property type="evidence" value="ECO:0007669"/>
    <property type="project" value="UniProtKB-UniRule"/>
</dbReference>
<dbReference type="Proteomes" id="UP000004699">
    <property type="component" value="Unassembled WGS sequence"/>
</dbReference>
<dbReference type="GO" id="GO:0043952">
    <property type="term" value="P:protein transport by the Sec complex"/>
    <property type="evidence" value="ECO:0007669"/>
    <property type="project" value="UniProtKB-UniRule"/>
</dbReference>
<dbReference type="NCBIfam" id="TIGR00916">
    <property type="entry name" value="2A0604s01"/>
    <property type="match status" value="1"/>
</dbReference>
<feature type="domain" description="SecD export protein N-terminal TM" evidence="11">
    <location>
        <begin position="2"/>
        <end position="106"/>
    </location>
</feature>
<feature type="transmembrane region" description="Helical" evidence="9">
    <location>
        <begin position="458"/>
        <end position="478"/>
    </location>
</feature>
<dbReference type="FunFam" id="3.30.70.3400:FF:000003">
    <property type="entry name" value="Preprotein translocase subunit SecD"/>
    <property type="match status" value="1"/>
</dbReference>
<dbReference type="InterPro" id="IPR055344">
    <property type="entry name" value="SecD_SecF_C_bact"/>
</dbReference>
<feature type="transmembrane region" description="Helical" evidence="9">
    <location>
        <begin position="7"/>
        <end position="25"/>
    </location>
</feature>
<proteinExistence type="inferred from homology"/>
<dbReference type="Pfam" id="PF02355">
    <property type="entry name" value="SecD_SecF_C"/>
    <property type="match status" value="1"/>
</dbReference>
<evidence type="ECO:0000313" key="14">
    <source>
        <dbReference type="EMBL" id="EED34972.1"/>
    </source>
</evidence>
<dbReference type="Gene3D" id="1.20.1640.10">
    <property type="entry name" value="Multidrug efflux transporter AcrB transmembrane domain"/>
    <property type="match status" value="1"/>
</dbReference>
<dbReference type="InterPro" id="IPR022646">
    <property type="entry name" value="SecD/SecF_CS"/>
</dbReference>
<evidence type="ECO:0000256" key="6">
    <source>
        <dbReference type="ARBA" id="ARBA00022989"/>
    </source>
</evidence>
<evidence type="ECO:0000256" key="7">
    <source>
        <dbReference type="ARBA" id="ARBA00023010"/>
    </source>
</evidence>
<dbReference type="AlphaFoldDB" id="B8KXG6"/>
<dbReference type="RefSeq" id="WP_009019719.1">
    <property type="nucleotide sequence ID" value="NZ_DS999411.1"/>
</dbReference>
<comment type="function">
    <text evidence="9">Part of the Sec protein translocase complex. Interacts with the SecYEG preprotein conducting channel. SecDF uses the proton motive force (PMF) to complete protein translocation after the ATP-dependent function of SecA.</text>
</comment>
<dbReference type="NCBIfam" id="TIGR01129">
    <property type="entry name" value="secD"/>
    <property type="match status" value="1"/>
</dbReference>
<dbReference type="Pfam" id="PF13721">
    <property type="entry name" value="SecD-TM1"/>
    <property type="match status" value="1"/>
</dbReference>
<evidence type="ECO:0000256" key="1">
    <source>
        <dbReference type="ARBA" id="ARBA00004651"/>
    </source>
</evidence>
<accession>B8KXG6</accession>
<protein>
    <recommendedName>
        <fullName evidence="9">Protein translocase subunit SecD</fullName>
    </recommendedName>
</protein>
<dbReference type="Gene3D" id="3.30.1360.200">
    <property type="match status" value="1"/>
</dbReference>
<dbReference type="InterPro" id="IPR054384">
    <property type="entry name" value="SecDF_P1_head"/>
</dbReference>
<evidence type="ECO:0000256" key="8">
    <source>
        <dbReference type="ARBA" id="ARBA00023136"/>
    </source>
</evidence>
<dbReference type="HOGENOM" id="CLU_007894_4_3_6"/>
<reference evidence="15" key="1">
    <citation type="journal article" date="2013" name="BMC Microbiol.">
        <title>Taxonomy and evolution of bacteriochlorophyll a-containing members of the OM60/NOR5 clade of marine gammaproteobacteria: description of Luminiphilus syltensis gen. nov., sp. nov., reclassification of Haliea rubra as Pseudohaliea rubra gen. nov., comb. nov., and emendation of Chromatocurvus halotolerans.</title>
        <authorList>
            <person name="Spring S."/>
            <person name="Riedel T."/>
            <person name="Sproer C."/>
            <person name="Yan S."/>
            <person name="Harder J."/>
            <person name="Fuchs B.M."/>
        </authorList>
    </citation>
    <scope>NUCLEOTIDE SEQUENCE [LARGE SCALE GENOMIC DNA]</scope>
    <source>
        <strain evidence="15">NOR51-B</strain>
    </source>
</reference>
<dbReference type="InterPro" id="IPR027398">
    <property type="entry name" value="SecD-TM"/>
</dbReference>
<keyword evidence="4 9" id="KW-0812">Transmembrane</keyword>